<dbReference type="Proteomes" id="UP001374599">
    <property type="component" value="Unassembled WGS sequence"/>
</dbReference>
<gene>
    <name evidence="1" type="ORF">AN2V17_22780</name>
</gene>
<sequence>MKEKKISKTVERIILVIIAVIQIYPLFWLIIFSLKNNQEIFGGNPLGLPHEFLWKNYIRVFSNGHIGTYFMNSLIVTFVTVAVTCLLAAMASYAISRMNWKLSNTMLIVFLLGLMVPMHATLLPLFIFLKKAHLYNTYFSLILPYIGFSLPMAIYILVGYFGNVPKELEESACLDGASIYQIFGKIMLPLIKPAIATISIFTYLSCWNELMFATTFISKQGLKTLTVGIMGMVGMYATKWGELGAGLVVATIPTVIIYISMSSQVQKSFTTGALKG</sequence>
<evidence type="ECO:0000313" key="2">
    <source>
        <dbReference type="Proteomes" id="UP001374599"/>
    </source>
</evidence>
<protein>
    <submittedName>
        <fullName evidence="1">Carbohydrate ABC transporter permease</fullName>
    </submittedName>
</protein>
<dbReference type="EMBL" id="BTPU01000035">
    <property type="protein sequence ID" value="GMQ63045.1"/>
    <property type="molecule type" value="Genomic_DNA"/>
</dbReference>
<name>A0ACB5UJI3_9FIRM</name>
<keyword evidence="2" id="KW-1185">Reference proteome</keyword>
<evidence type="ECO:0000313" key="1">
    <source>
        <dbReference type="EMBL" id="GMQ63045.1"/>
    </source>
</evidence>
<organism evidence="1 2">
    <name type="scientific">Vallitalea maricola</name>
    <dbReference type="NCBI Taxonomy" id="3074433"/>
    <lineage>
        <taxon>Bacteria</taxon>
        <taxon>Bacillati</taxon>
        <taxon>Bacillota</taxon>
        <taxon>Clostridia</taxon>
        <taxon>Lachnospirales</taxon>
        <taxon>Vallitaleaceae</taxon>
        <taxon>Vallitalea</taxon>
    </lineage>
</organism>
<proteinExistence type="predicted"/>
<reference evidence="1" key="1">
    <citation type="submission" date="2023-09" db="EMBL/GenBank/DDBJ databases">
        <title>Vallitalea sediminicola and Vallitalea maricola sp. nov., anaerobic bacteria isolated from marine sediment.</title>
        <authorList>
            <person name="Hirano S."/>
            <person name="Maeda A."/>
            <person name="Terahara T."/>
            <person name="Mori K."/>
            <person name="Hamada M."/>
            <person name="Matsumoto R."/>
            <person name="Kobayashi T."/>
        </authorList>
    </citation>
    <scope>NUCLEOTIDE SEQUENCE</scope>
    <source>
        <strain evidence="1">AN17-2</strain>
    </source>
</reference>
<comment type="caution">
    <text evidence="1">The sequence shown here is derived from an EMBL/GenBank/DDBJ whole genome shotgun (WGS) entry which is preliminary data.</text>
</comment>
<accession>A0ACB5UJI3</accession>